<keyword evidence="2" id="KW-0853">WD repeat</keyword>
<dbReference type="EMBL" id="MU004236">
    <property type="protein sequence ID" value="KAF2668624.1"/>
    <property type="molecule type" value="Genomic_DNA"/>
</dbReference>
<sequence>MASASRESSTTASTRERLGSNVMNYLVWRYLQEAGFAMAAEWLSKEWHLHPDEVMPFYRHVKQNQLIHMVQDALFMDDIRARGSRDKHRYFFGDDHGPLYAVPTYDIAGERKPGDVPRAQSSTPNGVNGTSESSASRKNKQKERANSHRPVNGDAMDLDENGYGPSEQASEVDSPAPAVQEVEPLLNTLTITDSSVVAAEKPLEILSSSTILPWPDSFPIARSDWSPVQQNALMVAGSNTLRLFGIKTPEDQVQALDIELAGNTFEIGALCWTGEASAAIAITESLDGESSEIESGKLVHVTNWGHESDVFDSMTGTVFALRYNPEAKLLLSLSGGTATTISIYKQSSSGFSLLCAKDLEGTSLYDTVWMNETQFIACGTNILQICEIVDAVITVKQKQEMKKSWFQIKYDPVCDIAAFVDEKMTALRQYNVGSEDTKTQSFTNTQITDFEFQPLSNDSSVAEAGGRRLLATSTDDGVVQLWDVLQPFTCVHRLQVYGEGSVYLNKIAWSPDGVWLAGAGIETVAIWNTTDEGSQAKALWQCKDEDRWKSPPDGESGWVHDLKWDLKGEKLVYSLHDQAVVVRLP</sequence>
<dbReference type="InterPro" id="IPR001680">
    <property type="entry name" value="WD40_rpt"/>
</dbReference>
<dbReference type="PANTHER" id="PTHR22846">
    <property type="entry name" value="WD40 REPEAT PROTEIN"/>
    <property type="match status" value="1"/>
</dbReference>
<dbReference type="Gene3D" id="1.20.960.30">
    <property type="match status" value="1"/>
</dbReference>
<comment type="subcellular location">
    <subcellularLocation>
        <location evidence="1">Nucleus</location>
    </subcellularLocation>
</comment>
<accession>A0A6A6UCG8</accession>
<evidence type="ECO:0000256" key="4">
    <source>
        <dbReference type="ARBA" id="ARBA00023242"/>
    </source>
</evidence>
<evidence type="ECO:0000313" key="6">
    <source>
        <dbReference type="EMBL" id="KAF2668624.1"/>
    </source>
</evidence>
<dbReference type="InterPro" id="IPR036322">
    <property type="entry name" value="WD40_repeat_dom_sf"/>
</dbReference>
<organism evidence="6 7">
    <name type="scientific">Microthyrium microscopicum</name>
    <dbReference type="NCBI Taxonomy" id="703497"/>
    <lineage>
        <taxon>Eukaryota</taxon>
        <taxon>Fungi</taxon>
        <taxon>Dikarya</taxon>
        <taxon>Ascomycota</taxon>
        <taxon>Pezizomycotina</taxon>
        <taxon>Dothideomycetes</taxon>
        <taxon>Dothideomycetes incertae sedis</taxon>
        <taxon>Microthyriales</taxon>
        <taxon>Microthyriaceae</taxon>
        <taxon>Microthyrium</taxon>
    </lineage>
</organism>
<dbReference type="GO" id="GO:0034967">
    <property type="term" value="C:Set3 complex"/>
    <property type="evidence" value="ECO:0007669"/>
    <property type="project" value="TreeGrafter"/>
</dbReference>
<evidence type="ECO:0000256" key="5">
    <source>
        <dbReference type="SAM" id="MobiDB-lite"/>
    </source>
</evidence>
<keyword evidence="7" id="KW-1185">Reference proteome</keyword>
<dbReference type="GO" id="GO:0006357">
    <property type="term" value="P:regulation of transcription by RNA polymerase II"/>
    <property type="evidence" value="ECO:0007669"/>
    <property type="project" value="TreeGrafter"/>
</dbReference>
<evidence type="ECO:0000313" key="7">
    <source>
        <dbReference type="Proteomes" id="UP000799302"/>
    </source>
</evidence>
<protein>
    <recommendedName>
        <fullName evidence="8">WD40 repeat-like protein</fullName>
    </recommendedName>
</protein>
<feature type="compositionally biased region" description="Polar residues" evidence="5">
    <location>
        <begin position="119"/>
        <end position="136"/>
    </location>
</feature>
<dbReference type="InterPro" id="IPR015943">
    <property type="entry name" value="WD40/YVTN_repeat-like_dom_sf"/>
</dbReference>
<keyword evidence="3" id="KW-0677">Repeat</keyword>
<dbReference type="SUPFAM" id="SSF50978">
    <property type="entry name" value="WD40 repeat-like"/>
    <property type="match status" value="1"/>
</dbReference>
<reference evidence="6" key="1">
    <citation type="journal article" date="2020" name="Stud. Mycol.">
        <title>101 Dothideomycetes genomes: a test case for predicting lifestyles and emergence of pathogens.</title>
        <authorList>
            <person name="Haridas S."/>
            <person name="Albert R."/>
            <person name="Binder M."/>
            <person name="Bloem J."/>
            <person name="Labutti K."/>
            <person name="Salamov A."/>
            <person name="Andreopoulos B."/>
            <person name="Baker S."/>
            <person name="Barry K."/>
            <person name="Bills G."/>
            <person name="Bluhm B."/>
            <person name="Cannon C."/>
            <person name="Castanera R."/>
            <person name="Culley D."/>
            <person name="Daum C."/>
            <person name="Ezra D."/>
            <person name="Gonzalez J."/>
            <person name="Henrissat B."/>
            <person name="Kuo A."/>
            <person name="Liang C."/>
            <person name="Lipzen A."/>
            <person name="Lutzoni F."/>
            <person name="Magnuson J."/>
            <person name="Mondo S."/>
            <person name="Nolan M."/>
            <person name="Ohm R."/>
            <person name="Pangilinan J."/>
            <person name="Park H.-J."/>
            <person name="Ramirez L."/>
            <person name="Alfaro M."/>
            <person name="Sun H."/>
            <person name="Tritt A."/>
            <person name="Yoshinaga Y."/>
            <person name="Zwiers L.-H."/>
            <person name="Turgeon B."/>
            <person name="Goodwin S."/>
            <person name="Spatafora J."/>
            <person name="Crous P."/>
            <person name="Grigoriev I."/>
        </authorList>
    </citation>
    <scope>NUCLEOTIDE SEQUENCE</scope>
    <source>
        <strain evidence="6">CBS 115976</strain>
    </source>
</reference>
<evidence type="ECO:0000256" key="1">
    <source>
        <dbReference type="ARBA" id="ARBA00004123"/>
    </source>
</evidence>
<evidence type="ECO:0000256" key="2">
    <source>
        <dbReference type="ARBA" id="ARBA00022574"/>
    </source>
</evidence>
<feature type="region of interest" description="Disordered" evidence="5">
    <location>
        <begin position="108"/>
        <end position="177"/>
    </location>
</feature>
<dbReference type="Gene3D" id="2.130.10.10">
    <property type="entry name" value="YVTN repeat-like/Quinoprotein amine dehydrogenase"/>
    <property type="match status" value="1"/>
</dbReference>
<dbReference type="GO" id="GO:0003714">
    <property type="term" value="F:transcription corepressor activity"/>
    <property type="evidence" value="ECO:0007669"/>
    <property type="project" value="InterPro"/>
</dbReference>
<dbReference type="Proteomes" id="UP000799302">
    <property type="component" value="Unassembled WGS sequence"/>
</dbReference>
<dbReference type="InterPro" id="IPR045183">
    <property type="entry name" value="Ebi-like"/>
</dbReference>
<gene>
    <name evidence="6" type="ORF">BT63DRAFT_281691</name>
</gene>
<dbReference type="SMART" id="SM00320">
    <property type="entry name" value="WD40"/>
    <property type="match status" value="3"/>
</dbReference>
<proteinExistence type="predicted"/>
<evidence type="ECO:0008006" key="8">
    <source>
        <dbReference type="Google" id="ProtNLM"/>
    </source>
</evidence>
<evidence type="ECO:0000256" key="3">
    <source>
        <dbReference type="ARBA" id="ARBA00022737"/>
    </source>
</evidence>
<name>A0A6A6UCG8_9PEZI</name>
<keyword evidence="4" id="KW-0539">Nucleus</keyword>
<dbReference type="OrthoDB" id="1367865at2759"/>
<dbReference type="PANTHER" id="PTHR22846:SF2">
    <property type="entry name" value="F-BOX-LIKE_WD REPEAT-CONTAINING PROTEIN EBI"/>
    <property type="match status" value="1"/>
</dbReference>
<dbReference type="AlphaFoldDB" id="A0A6A6UCG8"/>